<organism evidence="5 6">
    <name type="scientific">Haliovirga abyssi</name>
    <dbReference type="NCBI Taxonomy" id="2996794"/>
    <lineage>
        <taxon>Bacteria</taxon>
        <taxon>Fusobacteriati</taxon>
        <taxon>Fusobacteriota</taxon>
        <taxon>Fusobacteriia</taxon>
        <taxon>Fusobacteriales</taxon>
        <taxon>Haliovirgaceae</taxon>
        <taxon>Haliovirga</taxon>
    </lineage>
</organism>
<evidence type="ECO:0000256" key="2">
    <source>
        <dbReference type="ARBA" id="ARBA00023004"/>
    </source>
</evidence>
<name>A0AAU9D8E3_9FUSO</name>
<evidence type="ECO:0000313" key="6">
    <source>
        <dbReference type="Proteomes" id="UP001321582"/>
    </source>
</evidence>
<dbReference type="GO" id="GO:0046872">
    <property type="term" value="F:metal ion binding"/>
    <property type="evidence" value="ECO:0007669"/>
    <property type="project" value="UniProtKB-KW"/>
</dbReference>
<proteinExistence type="predicted"/>
<dbReference type="KEGG" id="haby:HLVA_04200"/>
<dbReference type="GO" id="GO:0051536">
    <property type="term" value="F:iron-sulfur cluster binding"/>
    <property type="evidence" value="ECO:0007669"/>
    <property type="project" value="UniProtKB-KW"/>
</dbReference>
<gene>
    <name evidence="5" type="ORF">HLVA_04200</name>
</gene>
<evidence type="ECO:0000259" key="4">
    <source>
        <dbReference type="PROSITE" id="PS51379"/>
    </source>
</evidence>
<dbReference type="InterPro" id="IPR017900">
    <property type="entry name" value="4Fe4S_Fe_S_CS"/>
</dbReference>
<keyword evidence="2" id="KW-0408">Iron</keyword>
<evidence type="ECO:0000313" key="5">
    <source>
        <dbReference type="EMBL" id="BDU49851.1"/>
    </source>
</evidence>
<reference evidence="5 6" key="1">
    <citation type="submission" date="2022-11" db="EMBL/GenBank/DDBJ databases">
        <title>Haliovirga abyssi gen. nov., sp. nov., a mesophilic fermentative bacterium isolated from the Iheya North hydrothermal field and the proposal of Haliovirgaceae fam. nov.</title>
        <authorList>
            <person name="Miyazaki U."/>
            <person name="Tame A."/>
            <person name="Miyazaki J."/>
            <person name="Takai K."/>
            <person name="Sawayama S."/>
            <person name="Kitajima M."/>
            <person name="Okamoto A."/>
            <person name="Nakagawa S."/>
        </authorList>
    </citation>
    <scope>NUCLEOTIDE SEQUENCE [LARGE SCALE GENOMIC DNA]</scope>
    <source>
        <strain evidence="5 6">IC12</strain>
    </source>
</reference>
<dbReference type="RefSeq" id="WP_307904793.1">
    <property type="nucleotide sequence ID" value="NZ_AP027059.1"/>
</dbReference>
<dbReference type="PROSITE" id="PS51379">
    <property type="entry name" value="4FE4S_FER_2"/>
    <property type="match status" value="1"/>
</dbReference>
<evidence type="ECO:0000256" key="1">
    <source>
        <dbReference type="ARBA" id="ARBA00022723"/>
    </source>
</evidence>
<keyword evidence="6" id="KW-1185">Reference proteome</keyword>
<protein>
    <recommendedName>
        <fullName evidence="4">4Fe-4S ferredoxin-type domain-containing protein</fullName>
    </recommendedName>
</protein>
<keyword evidence="3" id="KW-0411">Iron-sulfur</keyword>
<dbReference type="AlphaFoldDB" id="A0AAU9D8E3"/>
<accession>A0AAU9D8E3</accession>
<dbReference type="SUPFAM" id="SSF54862">
    <property type="entry name" value="4Fe-4S ferredoxins"/>
    <property type="match status" value="1"/>
</dbReference>
<feature type="domain" description="4Fe-4S ferredoxin-type" evidence="4">
    <location>
        <begin position="40"/>
        <end position="70"/>
    </location>
</feature>
<dbReference type="InterPro" id="IPR017896">
    <property type="entry name" value="4Fe4S_Fe-S-bd"/>
</dbReference>
<sequence length="195" mass="22666">MKKLKKVVPYIIIRNCDNTPGCPVIEACPKRLFYYDFKLKKLLLENLDDCIGCGICEVECEHEAVELIEIANNKRIDELKDMDENYILEKSKNLINNYGGVLPKKIDNEKYKKITQKEISKNLNGLIFVYGKWQDESYIGYSILEELEDKFENIYLLNAEEFGKDSVEELPGFWIVKNGVIEGKYNINNIFYVVG</sequence>
<dbReference type="PROSITE" id="PS00198">
    <property type="entry name" value="4FE4S_FER_1"/>
    <property type="match status" value="1"/>
</dbReference>
<keyword evidence="1" id="KW-0479">Metal-binding</keyword>
<dbReference type="Gene3D" id="3.30.70.20">
    <property type="match status" value="1"/>
</dbReference>
<dbReference type="Proteomes" id="UP001321582">
    <property type="component" value="Chromosome"/>
</dbReference>
<evidence type="ECO:0000256" key="3">
    <source>
        <dbReference type="ARBA" id="ARBA00023014"/>
    </source>
</evidence>
<dbReference type="EMBL" id="AP027059">
    <property type="protein sequence ID" value="BDU49851.1"/>
    <property type="molecule type" value="Genomic_DNA"/>
</dbReference>